<feature type="chain" id="PRO_5006668359" evidence="1">
    <location>
        <begin position="19"/>
        <end position="160"/>
    </location>
</feature>
<keyword evidence="3" id="KW-1185">Reference proteome</keyword>
<evidence type="ECO:0000313" key="2">
    <source>
        <dbReference type="EMBL" id="KRT82364.1"/>
    </source>
</evidence>
<evidence type="ECO:0000313" key="3">
    <source>
        <dbReference type="Proteomes" id="UP000051574"/>
    </source>
</evidence>
<dbReference type="EMBL" id="LJIG01009796">
    <property type="protein sequence ID" value="KRT82364.1"/>
    <property type="molecule type" value="Genomic_DNA"/>
</dbReference>
<comment type="caution">
    <text evidence="2">The sequence shown here is derived from an EMBL/GenBank/DDBJ whole genome shotgun (WGS) entry which is preliminary data.</text>
</comment>
<protein>
    <submittedName>
        <fullName evidence="2">Uncharacterized protein</fullName>
    </submittedName>
</protein>
<dbReference type="AlphaFoldDB" id="A0A0T6B4T2"/>
<feature type="signal peptide" evidence="1">
    <location>
        <begin position="1"/>
        <end position="18"/>
    </location>
</feature>
<organism evidence="2 3">
    <name type="scientific">Oryctes borbonicus</name>
    <dbReference type="NCBI Taxonomy" id="1629725"/>
    <lineage>
        <taxon>Eukaryota</taxon>
        <taxon>Metazoa</taxon>
        <taxon>Ecdysozoa</taxon>
        <taxon>Arthropoda</taxon>
        <taxon>Hexapoda</taxon>
        <taxon>Insecta</taxon>
        <taxon>Pterygota</taxon>
        <taxon>Neoptera</taxon>
        <taxon>Endopterygota</taxon>
        <taxon>Coleoptera</taxon>
        <taxon>Polyphaga</taxon>
        <taxon>Scarabaeiformia</taxon>
        <taxon>Scarabaeidae</taxon>
        <taxon>Dynastinae</taxon>
        <taxon>Oryctes</taxon>
    </lineage>
</organism>
<keyword evidence="1" id="KW-0732">Signal</keyword>
<proteinExistence type="predicted"/>
<reference evidence="2 3" key="1">
    <citation type="submission" date="2015-09" db="EMBL/GenBank/DDBJ databases">
        <title>Draft genome of the scarab beetle Oryctes borbonicus.</title>
        <authorList>
            <person name="Meyer J.M."/>
            <person name="Markov G.V."/>
            <person name="Baskaran P."/>
            <person name="Herrmann M."/>
            <person name="Sommer R.J."/>
            <person name="Roedelsperger C."/>
        </authorList>
    </citation>
    <scope>NUCLEOTIDE SEQUENCE [LARGE SCALE GENOMIC DNA]</scope>
    <source>
        <strain evidence="2">OB123</strain>
        <tissue evidence="2">Whole animal</tissue>
    </source>
</reference>
<gene>
    <name evidence="2" type="ORF">AMK59_3303</name>
</gene>
<dbReference type="OrthoDB" id="6784477at2759"/>
<accession>A0A0T6B4T2</accession>
<name>A0A0T6B4T2_9SCAR</name>
<evidence type="ECO:0000256" key="1">
    <source>
        <dbReference type="SAM" id="SignalP"/>
    </source>
</evidence>
<dbReference type="Proteomes" id="UP000051574">
    <property type="component" value="Unassembled WGS sequence"/>
</dbReference>
<sequence length="160" mass="17748">MKLTGAIVLAAILVAVSADCGCLKCGKHLKIVSPPGAPVTVIERGDPCACEKPIPCHIEVPYIVPKHIPTKSYGYMVHHIKFVKPEDPVLCQHGYKMEIPYITPPHYYQGLIAKTDRVVMPAKDECAPPKPTCQCGPIFEYYCPNEDVCRTPSRPLYCRQ</sequence>